<feature type="transmembrane region" description="Helical" evidence="4">
    <location>
        <begin position="126"/>
        <end position="150"/>
    </location>
</feature>
<sequence length="421" mass="44974">MASPLSISAAAFAIHSPGSVMKVTEAGFEQPTARYLWLYVLIVWVGLNLRPSIAAVGPLLDRIQNELSVSYTTASLLTTLPFLAMGLACFQGMQLIRRWDRHRIVMGSLTLIGLASLVRLGGDSFMLLALSAIAIGAGIALIQALMPALIKVTLPNTVETATGLYIGAIIGGGALASGLAPWFASMGGWRLGLAGWAILVPVALLLWHRLGSQMLTPVPRERSAEATPLSRIPRAWTLALFFGFGTAGYACVMAWLPPYYLALGWSAGDAGLLLGYVTLLQVIASVGAPFLVRYSLDRRRALYLTVGMSLIGFIGLCFKPDGVAFAVLWGTLLGLGIGALFSLSVLVPMDHHRDPARVGDLAAFVQGHGYLVAGAATLLSGMARDMLSSFATAWMALAVLFAAMLVMSWRFDPHYYPRHID</sequence>
<dbReference type="PANTHER" id="PTHR23523:SF1">
    <property type="entry name" value="CYANATE TRANSPORT PROTEIN CYNX"/>
    <property type="match status" value="1"/>
</dbReference>
<dbReference type="Pfam" id="PF07690">
    <property type="entry name" value="MFS_1"/>
    <property type="match status" value="1"/>
</dbReference>
<keyword evidence="2 4" id="KW-1133">Transmembrane helix</keyword>
<gene>
    <name evidence="5" type="primary">nimT</name>
    <name evidence="5" type="ORF">KSP9073_00647</name>
</gene>
<dbReference type="EMBL" id="ONZI01000001">
    <property type="protein sequence ID" value="SPJ32646.1"/>
    <property type="molecule type" value="Genomic_DNA"/>
</dbReference>
<keyword evidence="6" id="KW-1185">Reference proteome</keyword>
<dbReference type="Gene3D" id="1.20.1250.20">
    <property type="entry name" value="MFS general substrate transporter like domains"/>
    <property type="match status" value="1"/>
</dbReference>
<evidence type="ECO:0000256" key="3">
    <source>
        <dbReference type="ARBA" id="ARBA00023136"/>
    </source>
</evidence>
<dbReference type="SUPFAM" id="SSF103473">
    <property type="entry name" value="MFS general substrate transporter"/>
    <property type="match status" value="1"/>
</dbReference>
<protein>
    <submittedName>
        <fullName evidence="5">2-nitroimidazole transporter</fullName>
    </submittedName>
</protein>
<dbReference type="PANTHER" id="PTHR23523">
    <property type="match status" value="1"/>
</dbReference>
<dbReference type="RefSeq" id="WP_165814134.1">
    <property type="nucleotide sequence ID" value="NZ_ONZI01000001.1"/>
</dbReference>
<keyword evidence="1 4" id="KW-0812">Transmembrane</keyword>
<organism evidence="5 6">
    <name type="scientific">Kushneria phyllosphaerae</name>
    <dbReference type="NCBI Taxonomy" id="2100822"/>
    <lineage>
        <taxon>Bacteria</taxon>
        <taxon>Pseudomonadati</taxon>
        <taxon>Pseudomonadota</taxon>
        <taxon>Gammaproteobacteria</taxon>
        <taxon>Oceanospirillales</taxon>
        <taxon>Halomonadaceae</taxon>
        <taxon>Kushneria</taxon>
    </lineage>
</organism>
<evidence type="ECO:0000313" key="5">
    <source>
        <dbReference type="EMBL" id="SPJ32646.1"/>
    </source>
</evidence>
<proteinExistence type="predicted"/>
<evidence type="ECO:0000256" key="1">
    <source>
        <dbReference type="ARBA" id="ARBA00022692"/>
    </source>
</evidence>
<name>A0A2R8CID8_9GAMM</name>
<feature type="transmembrane region" description="Helical" evidence="4">
    <location>
        <begin position="301"/>
        <end position="318"/>
    </location>
</feature>
<feature type="transmembrane region" description="Helical" evidence="4">
    <location>
        <begin position="69"/>
        <end position="90"/>
    </location>
</feature>
<feature type="transmembrane region" description="Helical" evidence="4">
    <location>
        <begin position="162"/>
        <end position="183"/>
    </location>
</feature>
<dbReference type="InterPro" id="IPR052524">
    <property type="entry name" value="MFS_Cyanate_Porter"/>
</dbReference>
<dbReference type="Proteomes" id="UP000244934">
    <property type="component" value="Unassembled WGS sequence"/>
</dbReference>
<evidence type="ECO:0000256" key="4">
    <source>
        <dbReference type="SAM" id="Phobius"/>
    </source>
</evidence>
<feature type="transmembrane region" description="Helical" evidence="4">
    <location>
        <begin position="324"/>
        <end position="349"/>
    </location>
</feature>
<evidence type="ECO:0000256" key="2">
    <source>
        <dbReference type="ARBA" id="ARBA00022989"/>
    </source>
</evidence>
<keyword evidence="3 4" id="KW-0472">Membrane</keyword>
<feature type="transmembrane region" description="Helical" evidence="4">
    <location>
        <begin position="389"/>
        <end position="409"/>
    </location>
</feature>
<feature type="transmembrane region" description="Helical" evidence="4">
    <location>
        <begin position="189"/>
        <end position="207"/>
    </location>
</feature>
<dbReference type="AlphaFoldDB" id="A0A2R8CID8"/>
<dbReference type="InterPro" id="IPR011701">
    <property type="entry name" value="MFS"/>
</dbReference>
<dbReference type="GO" id="GO:0022857">
    <property type="term" value="F:transmembrane transporter activity"/>
    <property type="evidence" value="ECO:0007669"/>
    <property type="project" value="InterPro"/>
</dbReference>
<feature type="transmembrane region" description="Helical" evidence="4">
    <location>
        <begin position="102"/>
        <end position="120"/>
    </location>
</feature>
<accession>A0A2R8CID8</accession>
<feature type="transmembrane region" description="Helical" evidence="4">
    <location>
        <begin position="361"/>
        <end position="383"/>
    </location>
</feature>
<evidence type="ECO:0000313" key="6">
    <source>
        <dbReference type="Proteomes" id="UP000244934"/>
    </source>
</evidence>
<dbReference type="InterPro" id="IPR036259">
    <property type="entry name" value="MFS_trans_sf"/>
</dbReference>
<feature type="transmembrane region" description="Helical" evidence="4">
    <location>
        <begin position="273"/>
        <end position="294"/>
    </location>
</feature>
<feature type="transmembrane region" description="Helical" evidence="4">
    <location>
        <begin position="36"/>
        <end position="57"/>
    </location>
</feature>
<feature type="transmembrane region" description="Helical" evidence="4">
    <location>
        <begin position="238"/>
        <end position="261"/>
    </location>
</feature>
<reference evidence="6" key="1">
    <citation type="submission" date="2018-03" db="EMBL/GenBank/DDBJ databases">
        <authorList>
            <person name="Navarro De La Torre S."/>
        </authorList>
    </citation>
    <scope>NUCLEOTIDE SEQUENCE [LARGE SCALE GENOMIC DNA]</scope>
    <source>
        <strain evidence="6">EAod3</strain>
    </source>
</reference>